<organism evidence="2 3">
    <name type="scientific">Acrobeloides nanus</name>
    <dbReference type="NCBI Taxonomy" id="290746"/>
    <lineage>
        <taxon>Eukaryota</taxon>
        <taxon>Metazoa</taxon>
        <taxon>Ecdysozoa</taxon>
        <taxon>Nematoda</taxon>
        <taxon>Chromadorea</taxon>
        <taxon>Rhabditida</taxon>
        <taxon>Tylenchina</taxon>
        <taxon>Cephalobomorpha</taxon>
        <taxon>Cephaloboidea</taxon>
        <taxon>Cephalobidae</taxon>
        <taxon>Acrobeloides</taxon>
    </lineage>
</organism>
<dbReference type="Proteomes" id="UP000887540">
    <property type="component" value="Unplaced"/>
</dbReference>
<protein>
    <submittedName>
        <fullName evidence="3">Uncharacterized protein</fullName>
    </submittedName>
</protein>
<proteinExistence type="predicted"/>
<name>A0A914E7L7_9BILA</name>
<feature type="region of interest" description="Disordered" evidence="1">
    <location>
        <begin position="94"/>
        <end position="123"/>
    </location>
</feature>
<evidence type="ECO:0000313" key="2">
    <source>
        <dbReference type="Proteomes" id="UP000887540"/>
    </source>
</evidence>
<feature type="compositionally biased region" description="Polar residues" evidence="1">
    <location>
        <begin position="107"/>
        <end position="123"/>
    </location>
</feature>
<evidence type="ECO:0000313" key="3">
    <source>
        <dbReference type="WBParaSite" id="ACRNAN_scaffold6121.g22389.t1"/>
    </source>
</evidence>
<reference evidence="3" key="1">
    <citation type="submission" date="2022-11" db="UniProtKB">
        <authorList>
            <consortium name="WormBaseParasite"/>
        </authorList>
    </citation>
    <scope>IDENTIFICATION</scope>
</reference>
<dbReference type="AlphaFoldDB" id="A0A914E7L7"/>
<dbReference type="WBParaSite" id="ACRNAN_scaffold6121.g22389.t1">
    <property type="protein sequence ID" value="ACRNAN_scaffold6121.g22389.t1"/>
    <property type="gene ID" value="ACRNAN_scaffold6121.g22389"/>
</dbReference>
<keyword evidence="2" id="KW-1185">Reference proteome</keyword>
<evidence type="ECO:0000256" key="1">
    <source>
        <dbReference type="SAM" id="MobiDB-lite"/>
    </source>
</evidence>
<feature type="compositionally biased region" description="Basic and acidic residues" evidence="1">
    <location>
        <begin position="94"/>
        <end position="106"/>
    </location>
</feature>
<accession>A0A914E7L7</accession>
<sequence length="224" mass="25256">MQNYGNSFPSQGHNYARYMVDDDHRSERPPRPICKRPANLCHCLCDHNPDSTTICDCACCVNDAFVSHMLPSGLVQLDSLENFDITNLIPNEQNHDEDIVYGRRESPPNSSPETQNQCVNTSLPQHVPQPMTQNDYPYEDPNLSSGARSFPQPLRGRARGRPRSSNQPSAVYMRGFNANRSQRALFVQQLIQRLDEFRPEERQIIEELMAAAGIGHSASSQRGS</sequence>
<feature type="region of interest" description="Disordered" evidence="1">
    <location>
        <begin position="139"/>
        <end position="169"/>
    </location>
</feature>